<reference evidence="1" key="2">
    <citation type="submission" date="2020-11" db="EMBL/GenBank/DDBJ databases">
        <authorList>
            <person name="McCartney M.A."/>
            <person name="Auch B."/>
            <person name="Kono T."/>
            <person name="Mallez S."/>
            <person name="Becker A."/>
            <person name="Gohl D.M."/>
            <person name="Silverstein K.A.T."/>
            <person name="Koren S."/>
            <person name="Bechman K.B."/>
            <person name="Herman A."/>
            <person name="Abrahante J.E."/>
            <person name="Garbe J."/>
        </authorList>
    </citation>
    <scope>NUCLEOTIDE SEQUENCE</scope>
    <source>
        <strain evidence="1">Duluth1</strain>
        <tissue evidence="1">Whole animal</tissue>
    </source>
</reference>
<dbReference type="Proteomes" id="UP000828390">
    <property type="component" value="Unassembled WGS sequence"/>
</dbReference>
<accession>A0A9D4DVV8</accession>
<evidence type="ECO:0000313" key="2">
    <source>
        <dbReference type="Proteomes" id="UP000828390"/>
    </source>
</evidence>
<protein>
    <submittedName>
        <fullName evidence="1">Uncharacterized protein</fullName>
    </submittedName>
</protein>
<sequence length="137" mass="15887">MPANYPRRCVLTLRMLAEKASLNARARDLDLQFMRDITLVNSLPEFGRYNTAIVRRQGQSMKPGSSVMYTPLIDMIPSDPDTMMTAICEAQRLTHQCGQDFTIFTADQQLYRFTVKVMWVHHELFHDFYPRLGGMHT</sequence>
<organism evidence="1 2">
    <name type="scientific">Dreissena polymorpha</name>
    <name type="common">Zebra mussel</name>
    <name type="synonym">Mytilus polymorpha</name>
    <dbReference type="NCBI Taxonomy" id="45954"/>
    <lineage>
        <taxon>Eukaryota</taxon>
        <taxon>Metazoa</taxon>
        <taxon>Spiralia</taxon>
        <taxon>Lophotrochozoa</taxon>
        <taxon>Mollusca</taxon>
        <taxon>Bivalvia</taxon>
        <taxon>Autobranchia</taxon>
        <taxon>Heteroconchia</taxon>
        <taxon>Euheterodonta</taxon>
        <taxon>Imparidentia</taxon>
        <taxon>Neoheterodontei</taxon>
        <taxon>Myida</taxon>
        <taxon>Dreissenoidea</taxon>
        <taxon>Dreissenidae</taxon>
        <taxon>Dreissena</taxon>
    </lineage>
</organism>
<keyword evidence="2" id="KW-1185">Reference proteome</keyword>
<reference evidence="1" key="1">
    <citation type="journal article" date="2019" name="bioRxiv">
        <title>The Genome of the Zebra Mussel, Dreissena polymorpha: A Resource for Invasive Species Research.</title>
        <authorList>
            <person name="McCartney M.A."/>
            <person name="Auch B."/>
            <person name="Kono T."/>
            <person name="Mallez S."/>
            <person name="Zhang Y."/>
            <person name="Obille A."/>
            <person name="Becker A."/>
            <person name="Abrahante J.E."/>
            <person name="Garbe J."/>
            <person name="Badalamenti J.P."/>
            <person name="Herman A."/>
            <person name="Mangelson H."/>
            <person name="Liachko I."/>
            <person name="Sullivan S."/>
            <person name="Sone E.D."/>
            <person name="Koren S."/>
            <person name="Silverstein K.A.T."/>
            <person name="Beckman K.B."/>
            <person name="Gohl D.M."/>
        </authorList>
    </citation>
    <scope>NUCLEOTIDE SEQUENCE</scope>
    <source>
        <strain evidence="1">Duluth1</strain>
        <tissue evidence="1">Whole animal</tissue>
    </source>
</reference>
<gene>
    <name evidence="1" type="ORF">DPMN_189976</name>
</gene>
<dbReference type="EMBL" id="JAIWYP010000010">
    <property type="protein sequence ID" value="KAH3755285.1"/>
    <property type="molecule type" value="Genomic_DNA"/>
</dbReference>
<dbReference type="AlphaFoldDB" id="A0A9D4DVV8"/>
<name>A0A9D4DVV8_DREPO</name>
<comment type="caution">
    <text evidence="1">The sequence shown here is derived from an EMBL/GenBank/DDBJ whole genome shotgun (WGS) entry which is preliminary data.</text>
</comment>
<proteinExistence type="predicted"/>
<evidence type="ECO:0000313" key="1">
    <source>
        <dbReference type="EMBL" id="KAH3755285.1"/>
    </source>
</evidence>